<accession>A0A1H1P7L0</accession>
<feature type="transmembrane region" description="Helical" evidence="1">
    <location>
        <begin position="67"/>
        <end position="90"/>
    </location>
</feature>
<protein>
    <submittedName>
        <fullName evidence="2">Uncharacterized protein</fullName>
    </submittedName>
</protein>
<dbReference type="RefSeq" id="WP_092666404.1">
    <property type="nucleotide sequence ID" value="NZ_LT629734.1"/>
</dbReference>
<sequence length="307" mass="30682">MTAVARLLEPLTPRVAPADPVAFAAMQRDRQASSIAWLIAAVLAAQHTALAALAALPGTAGGAAWPWAAIAVLVSLAMLGAGAAQLVLLVRADRGRAPVAATIGTLAAFGALLAPLSGFLMIAAGMLHVLAPLGAMGFAIALLALDPRMRPGVRRPVGAVLVGAAGAVAMLLWGVIDALVLLPLTLAPGMALGEIYAALGAAREDGGVWVPLAWAGLWLLAIVLLSLGLLRSRRGGRAALGMLLAVPVVALLALPLAEFSIGMGVSDTVASQGGMSSGYPALVLIVTLLAATAAALLISARRGTTPS</sequence>
<feature type="transmembrane region" description="Helical" evidence="1">
    <location>
        <begin position="35"/>
        <end position="55"/>
    </location>
</feature>
<dbReference type="Proteomes" id="UP000199649">
    <property type="component" value="Chromosome I"/>
</dbReference>
<organism evidence="2 3">
    <name type="scientific">Agrococcus carbonis</name>
    <dbReference type="NCBI Taxonomy" id="684552"/>
    <lineage>
        <taxon>Bacteria</taxon>
        <taxon>Bacillati</taxon>
        <taxon>Actinomycetota</taxon>
        <taxon>Actinomycetes</taxon>
        <taxon>Micrococcales</taxon>
        <taxon>Microbacteriaceae</taxon>
        <taxon>Agrococcus</taxon>
    </lineage>
</organism>
<dbReference type="AlphaFoldDB" id="A0A1H1P7L0"/>
<dbReference type="EMBL" id="LT629734">
    <property type="protein sequence ID" value="SDS06965.1"/>
    <property type="molecule type" value="Genomic_DNA"/>
</dbReference>
<feature type="transmembrane region" description="Helical" evidence="1">
    <location>
        <begin position="122"/>
        <end position="145"/>
    </location>
</feature>
<feature type="transmembrane region" description="Helical" evidence="1">
    <location>
        <begin position="97"/>
        <end position="116"/>
    </location>
</feature>
<feature type="transmembrane region" description="Helical" evidence="1">
    <location>
        <begin position="237"/>
        <end position="257"/>
    </location>
</feature>
<keyword evidence="1" id="KW-1133">Transmembrane helix</keyword>
<evidence type="ECO:0000313" key="3">
    <source>
        <dbReference type="Proteomes" id="UP000199649"/>
    </source>
</evidence>
<proteinExistence type="predicted"/>
<feature type="transmembrane region" description="Helical" evidence="1">
    <location>
        <begin position="208"/>
        <end position="230"/>
    </location>
</feature>
<gene>
    <name evidence="2" type="ORF">SAMN04489719_1468</name>
</gene>
<keyword evidence="3" id="KW-1185">Reference proteome</keyword>
<evidence type="ECO:0000313" key="2">
    <source>
        <dbReference type="EMBL" id="SDS06965.1"/>
    </source>
</evidence>
<reference evidence="3" key="1">
    <citation type="submission" date="2016-10" db="EMBL/GenBank/DDBJ databases">
        <authorList>
            <person name="Varghese N."/>
            <person name="Submissions S."/>
        </authorList>
    </citation>
    <scope>NUCLEOTIDE SEQUENCE [LARGE SCALE GENOMIC DNA]</scope>
    <source>
        <strain evidence="3">DSM 22965</strain>
    </source>
</reference>
<keyword evidence="1" id="KW-0472">Membrane</keyword>
<feature type="transmembrane region" description="Helical" evidence="1">
    <location>
        <begin position="277"/>
        <end position="298"/>
    </location>
</feature>
<name>A0A1H1P7L0_9MICO</name>
<keyword evidence="1" id="KW-0812">Transmembrane</keyword>
<evidence type="ECO:0000256" key="1">
    <source>
        <dbReference type="SAM" id="Phobius"/>
    </source>
</evidence>
<feature type="transmembrane region" description="Helical" evidence="1">
    <location>
        <begin position="157"/>
        <end position="176"/>
    </location>
</feature>